<comment type="caution">
    <text evidence="1">The sequence shown here is derived from an EMBL/GenBank/DDBJ whole genome shotgun (WGS) entry which is preliminary data.</text>
</comment>
<keyword evidence="2" id="KW-1185">Reference proteome</keyword>
<dbReference type="AlphaFoldDB" id="A0A9J5W3Y7"/>
<sequence>MTLVRDFFSFTSQNRRKTAIVFIDGTTGTDLQLRPSTASWLPLVFFPFDSLGVIFRWKNRCPPLLVVSVAALGKVKMWEYRDEEKYRCSEPRDT</sequence>
<evidence type="ECO:0000313" key="2">
    <source>
        <dbReference type="Proteomes" id="UP000824120"/>
    </source>
</evidence>
<gene>
    <name evidence="1" type="ORF">H5410_059877</name>
</gene>
<evidence type="ECO:0000313" key="1">
    <source>
        <dbReference type="EMBL" id="KAG5570111.1"/>
    </source>
</evidence>
<name>A0A9J5W3Y7_SOLCO</name>
<protein>
    <submittedName>
        <fullName evidence="1">Uncharacterized protein</fullName>
    </submittedName>
</protein>
<accession>A0A9J5W3Y7</accession>
<dbReference type="Proteomes" id="UP000824120">
    <property type="component" value="Chromosome 12"/>
</dbReference>
<organism evidence="1 2">
    <name type="scientific">Solanum commersonii</name>
    <name type="common">Commerson's wild potato</name>
    <name type="synonym">Commerson's nightshade</name>
    <dbReference type="NCBI Taxonomy" id="4109"/>
    <lineage>
        <taxon>Eukaryota</taxon>
        <taxon>Viridiplantae</taxon>
        <taxon>Streptophyta</taxon>
        <taxon>Embryophyta</taxon>
        <taxon>Tracheophyta</taxon>
        <taxon>Spermatophyta</taxon>
        <taxon>Magnoliopsida</taxon>
        <taxon>eudicotyledons</taxon>
        <taxon>Gunneridae</taxon>
        <taxon>Pentapetalae</taxon>
        <taxon>asterids</taxon>
        <taxon>lamiids</taxon>
        <taxon>Solanales</taxon>
        <taxon>Solanaceae</taxon>
        <taxon>Solanoideae</taxon>
        <taxon>Solaneae</taxon>
        <taxon>Solanum</taxon>
    </lineage>
</organism>
<reference evidence="1 2" key="1">
    <citation type="submission" date="2020-09" db="EMBL/GenBank/DDBJ databases">
        <title>De no assembly of potato wild relative species, Solanum commersonii.</title>
        <authorList>
            <person name="Cho K."/>
        </authorList>
    </citation>
    <scope>NUCLEOTIDE SEQUENCE [LARGE SCALE GENOMIC DNA]</scope>
    <source>
        <strain evidence="1">LZ3.2</strain>
        <tissue evidence="1">Leaf</tissue>
    </source>
</reference>
<proteinExistence type="predicted"/>
<dbReference type="EMBL" id="JACXVP010000012">
    <property type="protein sequence ID" value="KAG5570111.1"/>
    <property type="molecule type" value="Genomic_DNA"/>
</dbReference>